<comment type="subcellular location">
    <subcellularLocation>
        <location evidence="1">Cell membrane</location>
    </subcellularLocation>
</comment>
<dbReference type="GO" id="GO:0044781">
    <property type="term" value="P:bacterial-type flagellum organization"/>
    <property type="evidence" value="ECO:0007669"/>
    <property type="project" value="InterPro"/>
</dbReference>
<dbReference type="GO" id="GO:0016020">
    <property type="term" value="C:membrane"/>
    <property type="evidence" value="ECO:0007669"/>
    <property type="project" value="InterPro"/>
</dbReference>
<accession>A0A3M2I0Z4</accession>
<feature type="transmembrane region" description="Helical" evidence="6">
    <location>
        <begin position="6"/>
        <end position="27"/>
    </location>
</feature>
<comment type="caution">
    <text evidence="7">The sequence shown here is derived from an EMBL/GenBank/DDBJ whole genome shotgun (WGS) entry which is preliminary data.</text>
</comment>
<protein>
    <submittedName>
        <fullName evidence="7">Uncharacterized protein</fullName>
    </submittedName>
</protein>
<keyword evidence="8" id="KW-1185">Reference proteome</keyword>
<organism evidence="7 8">
    <name type="scientific">Solilutibacter pythonis</name>
    <dbReference type="NCBI Taxonomy" id="2483112"/>
    <lineage>
        <taxon>Bacteria</taxon>
        <taxon>Pseudomonadati</taxon>
        <taxon>Pseudomonadota</taxon>
        <taxon>Gammaproteobacteria</taxon>
        <taxon>Lysobacterales</taxon>
        <taxon>Lysobacteraceae</taxon>
        <taxon>Solilutibacter</taxon>
    </lineage>
</organism>
<evidence type="ECO:0000313" key="8">
    <source>
        <dbReference type="Proteomes" id="UP000275012"/>
    </source>
</evidence>
<evidence type="ECO:0000256" key="2">
    <source>
        <dbReference type="ARBA" id="ARBA00022475"/>
    </source>
</evidence>
<proteinExistence type="predicted"/>
<sequence>MGLVAILWPLLLAAILLCMLWGGLKFAQQRGWLSRWSGKGLDRQMEAPVMKIVGRRALSPKTTLHLVDVDGGRFMIVESNVSIQVSRTLHAVARDDAT</sequence>
<keyword evidence="3 6" id="KW-0812">Transmembrane</keyword>
<dbReference type="AlphaFoldDB" id="A0A3M2I0Z4"/>
<dbReference type="Pfam" id="PF04347">
    <property type="entry name" value="FliO"/>
    <property type="match status" value="1"/>
</dbReference>
<dbReference type="EMBL" id="RFLY01000003">
    <property type="protein sequence ID" value="RMH94055.1"/>
    <property type="molecule type" value="Genomic_DNA"/>
</dbReference>
<name>A0A3M2I0Z4_9GAMM</name>
<dbReference type="Proteomes" id="UP000275012">
    <property type="component" value="Unassembled WGS sequence"/>
</dbReference>
<reference evidence="7 8" key="1">
    <citation type="submission" date="2018-10" db="EMBL/GenBank/DDBJ databases">
        <title>Proposal of Lysobacter pythonis sp. nov. isolated from royal pythons (Python regius).</title>
        <authorList>
            <person name="Hans-Juergen B."/>
            <person name="Huptas C."/>
            <person name="Sandra B."/>
            <person name="Igor L."/>
            <person name="Joachim S."/>
            <person name="Siegfried S."/>
            <person name="Mareike W."/>
            <person name="Peter K."/>
        </authorList>
    </citation>
    <scope>NUCLEOTIDE SEQUENCE [LARGE SCALE GENOMIC DNA]</scope>
    <source>
        <strain evidence="7 8">4284/11</strain>
    </source>
</reference>
<dbReference type="InterPro" id="IPR022781">
    <property type="entry name" value="Flagellar_biosynth_FliO"/>
</dbReference>
<evidence type="ECO:0000256" key="1">
    <source>
        <dbReference type="ARBA" id="ARBA00004236"/>
    </source>
</evidence>
<evidence type="ECO:0000256" key="3">
    <source>
        <dbReference type="ARBA" id="ARBA00022692"/>
    </source>
</evidence>
<keyword evidence="4 6" id="KW-1133">Transmembrane helix</keyword>
<evidence type="ECO:0000256" key="6">
    <source>
        <dbReference type="SAM" id="Phobius"/>
    </source>
</evidence>
<keyword evidence="2" id="KW-1003">Cell membrane</keyword>
<evidence type="ECO:0000313" key="7">
    <source>
        <dbReference type="EMBL" id="RMH94055.1"/>
    </source>
</evidence>
<gene>
    <name evidence="7" type="ORF">EBB59_02510</name>
</gene>
<evidence type="ECO:0000256" key="5">
    <source>
        <dbReference type="ARBA" id="ARBA00023136"/>
    </source>
</evidence>
<evidence type="ECO:0000256" key="4">
    <source>
        <dbReference type="ARBA" id="ARBA00022989"/>
    </source>
</evidence>
<keyword evidence="5 6" id="KW-0472">Membrane</keyword>